<dbReference type="InterPro" id="IPR029045">
    <property type="entry name" value="ClpP/crotonase-like_dom_sf"/>
</dbReference>
<dbReference type="SUPFAM" id="SSF52096">
    <property type="entry name" value="ClpP/crotonase"/>
    <property type="match status" value="1"/>
</dbReference>
<evidence type="ECO:0000313" key="4">
    <source>
        <dbReference type="Proteomes" id="UP000887565"/>
    </source>
</evidence>
<evidence type="ECO:0000256" key="1">
    <source>
        <dbReference type="ARBA" id="ARBA00004275"/>
    </source>
</evidence>
<evidence type="ECO:0000256" key="3">
    <source>
        <dbReference type="ARBA" id="ARBA00023235"/>
    </source>
</evidence>
<proteinExistence type="predicted"/>
<dbReference type="InterPro" id="IPR001753">
    <property type="entry name" value="Enoyl-CoA_hydra/iso"/>
</dbReference>
<evidence type="ECO:0000313" key="5">
    <source>
        <dbReference type="WBParaSite" id="nRc.2.0.1.t15495-RA"/>
    </source>
</evidence>
<protein>
    <submittedName>
        <fullName evidence="5">Enoyl-CoA delta isomerase 2, mitochondrial</fullName>
    </submittedName>
</protein>
<dbReference type="GO" id="GO:0005777">
    <property type="term" value="C:peroxisome"/>
    <property type="evidence" value="ECO:0007669"/>
    <property type="project" value="UniProtKB-SubCell"/>
</dbReference>
<evidence type="ECO:0000256" key="2">
    <source>
        <dbReference type="ARBA" id="ARBA00023140"/>
    </source>
</evidence>
<dbReference type="InterPro" id="IPR051053">
    <property type="entry name" value="ECH/Chromodomain_protein"/>
</dbReference>
<dbReference type="AlphaFoldDB" id="A0A915INP7"/>
<accession>A0A915INP7</accession>
<dbReference type="OMA" id="FQAIMDF"/>
<dbReference type="CDD" id="cd06558">
    <property type="entry name" value="crotonase-like"/>
    <property type="match status" value="1"/>
</dbReference>
<dbReference type="Proteomes" id="UP000887565">
    <property type="component" value="Unplaced"/>
</dbReference>
<keyword evidence="3" id="KW-0413">Isomerase</keyword>
<comment type="subcellular location">
    <subcellularLocation>
        <location evidence="1">Peroxisome</location>
    </subcellularLocation>
</comment>
<dbReference type="PANTHER" id="PTHR43684:SF1">
    <property type="entry name" value="ENOYL-COA DELTA ISOMERASE 2"/>
    <property type="match status" value="1"/>
</dbReference>
<sequence>MSRVSLFSSLKRIATSHISRNVSLSCSNSVQFKNIVVQQTGKIYRITFNRPQKKNALTPEMYNEIVVAMKEAANGDSLLTVFTGSGDFYCSGNDLSNFAVDLSNIKQMAADARKLLQDYVAAYVEHPKPLVALVNGPAVGISVTVLGLFDLVYASDKAWFHTPFSNLGQSPEGISSSSFPQLMGLGKATEMLLFNKKLTPEEAHRLGLVTEVFPHQNFEKETTRRLTEYSELPPEPYIDHWRKVNETECSLIEGRWQSQECLTAIAKFFTRSKAS</sequence>
<dbReference type="FunFam" id="3.90.226.10:FF:000084">
    <property type="entry name" value="Enoyl-CoA delta isomerase 2, mitochondrial"/>
    <property type="match status" value="1"/>
</dbReference>
<dbReference type="Gene3D" id="1.10.12.10">
    <property type="entry name" value="Lyase 2-enoyl-coa Hydratase, Chain A, domain 2"/>
    <property type="match status" value="1"/>
</dbReference>
<dbReference type="InterPro" id="IPR014748">
    <property type="entry name" value="Enoyl-CoA_hydra_C"/>
</dbReference>
<dbReference type="Pfam" id="PF00378">
    <property type="entry name" value="ECH_1"/>
    <property type="match status" value="1"/>
</dbReference>
<dbReference type="PANTHER" id="PTHR43684">
    <property type="match status" value="1"/>
</dbReference>
<reference evidence="5" key="1">
    <citation type="submission" date="2022-11" db="UniProtKB">
        <authorList>
            <consortium name="WormBaseParasite"/>
        </authorList>
    </citation>
    <scope>IDENTIFICATION</scope>
</reference>
<dbReference type="GO" id="GO:0004165">
    <property type="term" value="F:delta(3)-delta(2)-enoyl-CoA isomerase activity"/>
    <property type="evidence" value="ECO:0007669"/>
    <property type="project" value="UniProtKB-ARBA"/>
</dbReference>
<keyword evidence="4" id="KW-1185">Reference proteome</keyword>
<dbReference type="Gene3D" id="3.90.226.10">
    <property type="entry name" value="2-enoyl-CoA Hydratase, Chain A, domain 1"/>
    <property type="match status" value="1"/>
</dbReference>
<dbReference type="WBParaSite" id="nRc.2.0.1.t15495-RA">
    <property type="protein sequence ID" value="nRc.2.0.1.t15495-RA"/>
    <property type="gene ID" value="nRc.2.0.1.g15495"/>
</dbReference>
<organism evidence="4 5">
    <name type="scientific">Romanomermis culicivorax</name>
    <name type="common">Nematode worm</name>
    <dbReference type="NCBI Taxonomy" id="13658"/>
    <lineage>
        <taxon>Eukaryota</taxon>
        <taxon>Metazoa</taxon>
        <taxon>Ecdysozoa</taxon>
        <taxon>Nematoda</taxon>
        <taxon>Enoplea</taxon>
        <taxon>Dorylaimia</taxon>
        <taxon>Mermithida</taxon>
        <taxon>Mermithoidea</taxon>
        <taxon>Mermithidae</taxon>
        <taxon>Romanomermis</taxon>
    </lineage>
</organism>
<name>A0A915INP7_ROMCU</name>
<keyword evidence="2" id="KW-0576">Peroxisome</keyword>